<dbReference type="Proteomes" id="UP000178774">
    <property type="component" value="Unassembled WGS sequence"/>
</dbReference>
<evidence type="ECO:0000313" key="1">
    <source>
        <dbReference type="EMBL" id="OGZ66342.1"/>
    </source>
</evidence>
<evidence type="ECO:0000313" key="2">
    <source>
        <dbReference type="Proteomes" id="UP000178774"/>
    </source>
</evidence>
<gene>
    <name evidence="1" type="ORF">A2822_04760</name>
</gene>
<reference evidence="1 2" key="1">
    <citation type="journal article" date="2016" name="Nat. Commun.">
        <title>Thousands of microbial genomes shed light on interconnected biogeochemical processes in an aquifer system.</title>
        <authorList>
            <person name="Anantharaman K."/>
            <person name="Brown C.T."/>
            <person name="Hug L.A."/>
            <person name="Sharon I."/>
            <person name="Castelle C.J."/>
            <person name="Probst A.J."/>
            <person name="Thomas B.C."/>
            <person name="Singh A."/>
            <person name="Wilkins M.J."/>
            <person name="Karaoz U."/>
            <person name="Brodie E.L."/>
            <person name="Williams K.H."/>
            <person name="Hubbard S.S."/>
            <person name="Banfield J.F."/>
        </authorList>
    </citation>
    <scope>NUCLEOTIDE SEQUENCE [LARGE SCALE GENOMIC DNA]</scope>
</reference>
<accession>A0A1G2HUY7</accession>
<comment type="caution">
    <text evidence="1">The sequence shown here is derived from an EMBL/GenBank/DDBJ whole genome shotgun (WGS) entry which is preliminary data.</text>
</comment>
<sequence>MQIDFSEVLMEMLYIQAQFSGDNLKRRLTVSIYLVEIGPASGDEFAPKEITSALDYQTVANYVQREYLEGTRCRKRIRIHSHDVLKELLAKGFGVCPGGVQCLHRPADAIWNSHLFKVG</sequence>
<proteinExistence type="predicted"/>
<dbReference type="AlphaFoldDB" id="A0A1G2HUY7"/>
<organism evidence="1 2">
    <name type="scientific">Candidatus Staskawiczbacteria bacterium RIFCSPHIGHO2_01_FULL_41_41</name>
    <dbReference type="NCBI Taxonomy" id="1802203"/>
    <lineage>
        <taxon>Bacteria</taxon>
        <taxon>Candidatus Staskawicziibacteriota</taxon>
    </lineage>
</organism>
<protein>
    <submittedName>
        <fullName evidence="1">Uncharacterized protein</fullName>
    </submittedName>
</protein>
<name>A0A1G2HUY7_9BACT</name>
<dbReference type="EMBL" id="MHOP01000006">
    <property type="protein sequence ID" value="OGZ66342.1"/>
    <property type="molecule type" value="Genomic_DNA"/>
</dbReference>